<gene>
    <name evidence="2" type="ORF">QBC32DRAFT_347351</name>
</gene>
<sequence>MTNSGGFAFTLRQVSLLLFLIVNLISAAYIPPRRLTRPQLDQTHNAHPVIKRNPLPLPQDPDLLEVIPTATALHHTQFPTALQLPSIRHTELPADAFITWAPPPEAIPTTAPYEQFTTIPYQAPPAEFTWPPPEAFITTAPYTGYFAKRKPSPLPQNPEDLLHVVPTPPPSPPPLPTPEPVVTPLPEPVTPLPPAITPLPPAVTPILEPVTPLPPAVSPIADLGAEGGGIWETPVVVPTPVAAKRAGAPRAVRRKRAGRTLQLI</sequence>
<evidence type="ECO:0000256" key="1">
    <source>
        <dbReference type="SAM" id="SignalP"/>
    </source>
</evidence>
<evidence type="ECO:0000313" key="2">
    <source>
        <dbReference type="EMBL" id="KAK3950148.1"/>
    </source>
</evidence>
<proteinExistence type="predicted"/>
<dbReference type="Proteomes" id="UP001303222">
    <property type="component" value="Unassembled WGS sequence"/>
</dbReference>
<name>A0AAN6SEF6_9PEZI</name>
<keyword evidence="1" id="KW-0732">Signal</keyword>
<dbReference type="AlphaFoldDB" id="A0AAN6SEF6"/>
<evidence type="ECO:0000313" key="3">
    <source>
        <dbReference type="Proteomes" id="UP001303222"/>
    </source>
</evidence>
<protein>
    <submittedName>
        <fullName evidence="2">Uncharacterized protein</fullName>
    </submittedName>
</protein>
<feature type="chain" id="PRO_5042844957" evidence="1">
    <location>
        <begin position="28"/>
        <end position="264"/>
    </location>
</feature>
<dbReference type="PRINTS" id="PR01217">
    <property type="entry name" value="PRICHEXTENSN"/>
</dbReference>
<reference evidence="2" key="1">
    <citation type="journal article" date="2023" name="Mol. Phylogenet. Evol.">
        <title>Genome-scale phylogeny and comparative genomics of the fungal order Sordariales.</title>
        <authorList>
            <person name="Hensen N."/>
            <person name="Bonometti L."/>
            <person name="Westerberg I."/>
            <person name="Brannstrom I.O."/>
            <person name="Guillou S."/>
            <person name="Cros-Aarteil S."/>
            <person name="Calhoun S."/>
            <person name="Haridas S."/>
            <person name="Kuo A."/>
            <person name="Mondo S."/>
            <person name="Pangilinan J."/>
            <person name="Riley R."/>
            <person name="LaButti K."/>
            <person name="Andreopoulos B."/>
            <person name="Lipzen A."/>
            <person name="Chen C."/>
            <person name="Yan M."/>
            <person name="Daum C."/>
            <person name="Ng V."/>
            <person name="Clum A."/>
            <person name="Steindorff A."/>
            <person name="Ohm R.A."/>
            <person name="Martin F."/>
            <person name="Silar P."/>
            <person name="Natvig D.O."/>
            <person name="Lalanne C."/>
            <person name="Gautier V."/>
            <person name="Ament-Velasquez S.L."/>
            <person name="Kruys A."/>
            <person name="Hutchinson M.I."/>
            <person name="Powell A.J."/>
            <person name="Barry K."/>
            <person name="Miller A.N."/>
            <person name="Grigoriev I.V."/>
            <person name="Debuchy R."/>
            <person name="Gladieux P."/>
            <person name="Hiltunen Thoren M."/>
            <person name="Johannesson H."/>
        </authorList>
    </citation>
    <scope>NUCLEOTIDE SEQUENCE</scope>
    <source>
        <strain evidence="2">CBS 626.80</strain>
    </source>
</reference>
<dbReference type="EMBL" id="MU859188">
    <property type="protein sequence ID" value="KAK3950148.1"/>
    <property type="molecule type" value="Genomic_DNA"/>
</dbReference>
<reference evidence="2" key="2">
    <citation type="submission" date="2023-06" db="EMBL/GenBank/DDBJ databases">
        <authorList>
            <consortium name="Lawrence Berkeley National Laboratory"/>
            <person name="Mondo S.J."/>
            <person name="Hensen N."/>
            <person name="Bonometti L."/>
            <person name="Westerberg I."/>
            <person name="Brannstrom I.O."/>
            <person name="Guillou S."/>
            <person name="Cros-Aarteil S."/>
            <person name="Calhoun S."/>
            <person name="Haridas S."/>
            <person name="Kuo A."/>
            <person name="Pangilinan J."/>
            <person name="Riley R."/>
            <person name="Labutti K."/>
            <person name="Andreopoulos B."/>
            <person name="Lipzen A."/>
            <person name="Chen C."/>
            <person name="Yanf M."/>
            <person name="Daum C."/>
            <person name="Ng V."/>
            <person name="Clum A."/>
            <person name="Steindorff A."/>
            <person name="Ohm R."/>
            <person name="Martin F."/>
            <person name="Silar P."/>
            <person name="Natvig D."/>
            <person name="Lalanne C."/>
            <person name="Gautier V."/>
            <person name="Ament-Velasquez S.L."/>
            <person name="Kruys A."/>
            <person name="Hutchinson M.I."/>
            <person name="Powell A.J."/>
            <person name="Barry K."/>
            <person name="Miller A.N."/>
            <person name="Grigoriev I.V."/>
            <person name="Debuchy R."/>
            <person name="Gladieux P."/>
            <person name="Thoren M.H."/>
            <person name="Johannesson H."/>
        </authorList>
    </citation>
    <scope>NUCLEOTIDE SEQUENCE</scope>
    <source>
        <strain evidence="2">CBS 626.80</strain>
    </source>
</reference>
<comment type="caution">
    <text evidence="2">The sequence shown here is derived from an EMBL/GenBank/DDBJ whole genome shotgun (WGS) entry which is preliminary data.</text>
</comment>
<feature type="signal peptide" evidence="1">
    <location>
        <begin position="1"/>
        <end position="27"/>
    </location>
</feature>
<organism evidence="2 3">
    <name type="scientific">Pseudoneurospora amorphoporcata</name>
    <dbReference type="NCBI Taxonomy" id="241081"/>
    <lineage>
        <taxon>Eukaryota</taxon>
        <taxon>Fungi</taxon>
        <taxon>Dikarya</taxon>
        <taxon>Ascomycota</taxon>
        <taxon>Pezizomycotina</taxon>
        <taxon>Sordariomycetes</taxon>
        <taxon>Sordariomycetidae</taxon>
        <taxon>Sordariales</taxon>
        <taxon>Sordariaceae</taxon>
        <taxon>Pseudoneurospora</taxon>
    </lineage>
</organism>
<accession>A0AAN6SEF6</accession>
<keyword evidence="3" id="KW-1185">Reference proteome</keyword>